<dbReference type="Pfam" id="PF02042">
    <property type="entry name" value="RWP-RK"/>
    <property type="match status" value="1"/>
</dbReference>
<comment type="function">
    <text evidence="1">Putative transcription factor.</text>
</comment>
<accession>A0A8J4B7Z7</accession>
<keyword evidence="3" id="KW-0175">Coiled coil</keyword>
<feature type="compositionally biased region" description="Pro residues" evidence="7">
    <location>
        <begin position="403"/>
        <end position="414"/>
    </location>
</feature>
<feature type="compositionally biased region" description="Pro residues" evidence="7">
    <location>
        <begin position="240"/>
        <end position="269"/>
    </location>
</feature>
<dbReference type="EMBL" id="BNCO01000020">
    <property type="protein sequence ID" value="GIL55267.1"/>
    <property type="molecule type" value="Genomic_DNA"/>
</dbReference>
<evidence type="ECO:0000256" key="6">
    <source>
        <dbReference type="ARBA" id="ARBA00023242"/>
    </source>
</evidence>
<feature type="compositionally biased region" description="Pro residues" evidence="7">
    <location>
        <begin position="433"/>
        <end position="446"/>
    </location>
</feature>
<dbReference type="Proteomes" id="UP000747399">
    <property type="component" value="Unassembled WGS sequence"/>
</dbReference>
<dbReference type="GO" id="GO:0003677">
    <property type="term" value="F:DNA binding"/>
    <property type="evidence" value="ECO:0007669"/>
    <property type="project" value="UniProtKB-KW"/>
</dbReference>
<dbReference type="PANTHER" id="PTHR46373">
    <property type="entry name" value="PROTEIN RKD4"/>
    <property type="match status" value="1"/>
</dbReference>
<evidence type="ECO:0000313" key="9">
    <source>
        <dbReference type="EMBL" id="GIL55267.1"/>
    </source>
</evidence>
<keyword evidence="5" id="KW-0804">Transcription</keyword>
<comment type="caution">
    <text evidence="9">The sequence shown here is derived from an EMBL/GenBank/DDBJ whole genome shotgun (WGS) entry which is preliminary data.</text>
</comment>
<feature type="compositionally biased region" description="Gly residues" evidence="7">
    <location>
        <begin position="294"/>
        <end position="303"/>
    </location>
</feature>
<feature type="compositionally biased region" description="Low complexity" evidence="7">
    <location>
        <begin position="219"/>
        <end position="231"/>
    </location>
</feature>
<dbReference type="PROSITE" id="PS51519">
    <property type="entry name" value="RWP_RK"/>
    <property type="match status" value="1"/>
</dbReference>
<dbReference type="AlphaFoldDB" id="A0A8J4B7Z7"/>
<feature type="region of interest" description="Disordered" evidence="7">
    <location>
        <begin position="403"/>
        <end position="458"/>
    </location>
</feature>
<evidence type="ECO:0000256" key="1">
    <source>
        <dbReference type="ARBA" id="ARBA00004049"/>
    </source>
</evidence>
<dbReference type="InterPro" id="IPR003035">
    <property type="entry name" value="RWP-RK_dom"/>
</dbReference>
<evidence type="ECO:0000256" key="3">
    <source>
        <dbReference type="ARBA" id="ARBA00023054"/>
    </source>
</evidence>
<name>A0A8J4B7Z7_9CHLO</name>
<feature type="compositionally biased region" description="Low complexity" evidence="7">
    <location>
        <begin position="415"/>
        <end position="425"/>
    </location>
</feature>
<feature type="domain" description="RWP-RK" evidence="8">
    <location>
        <begin position="704"/>
        <end position="788"/>
    </location>
</feature>
<dbReference type="GO" id="GO:0003700">
    <property type="term" value="F:DNA-binding transcription factor activity"/>
    <property type="evidence" value="ECO:0007669"/>
    <property type="project" value="InterPro"/>
</dbReference>
<keyword evidence="10" id="KW-1185">Reference proteome</keyword>
<reference evidence="9" key="1">
    <citation type="journal article" date="2021" name="Proc. Natl. Acad. Sci. U.S.A.">
        <title>Three genomes in the algal genus Volvox reveal the fate of a haploid sex-determining region after a transition to homothallism.</title>
        <authorList>
            <person name="Yamamoto K."/>
            <person name="Hamaji T."/>
            <person name="Kawai-Toyooka H."/>
            <person name="Matsuzaki R."/>
            <person name="Takahashi F."/>
            <person name="Nishimura Y."/>
            <person name="Kawachi M."/>
            <person name="Noguchi H."/>
            <person name="Minakuchi Y."/>
            <person name="Umen J.G."/>
            <person name="Toyoda A."/>
            <person name="Nozaki H."/>
        </authorList>
    </citation>
    <scope>NUCLEOTIDE SEQUENCE</scope>
    <source>
        <strain evidence="9">NIES-3780</strain>
    </source>
</reference>
<feature type="region of interest" description="Disordered" evidence="7">
    <location>
        <begin position="155"/>
        <end position="315"/>
    </location>
</feature>
<evidence type="ECO:0000256" key="5">
    <source>
        <dbReference type="ARBA" id="ARBA00023163"/>
    </source>
</evidence>
<feature type="compositionally biased region" description="Polar residues" evidence="7">
    <location>
        <begin position="566"/>
        <end position="586"/>
    </location>
</feature>
<evidence type="ECO:0000256" key="2">
    <source>
        <dbReference type="ARBA" id="ARBA00023015"/>
    </source>
</evidence>
<evidence type="ECO:0000313" key="10">
    <source>
        <dbReference type="Proteomes" id="UP000747399"/>
    </source>
</evidence>
<dbReference type="InterPro" id="IPR044607">
    <property type="entry name" value="RKD-like"/>
</dbReference>
<keyword evidence="4" id="KW-0238">DNA-binding</keyword>
<feature type="compositionally biased region" description="Pro residues" evidence="7">
    <location>
        <begin position="157"/>
        <end position="170"/>
    </location>
</feature>
<keyword evidence="6" id="KW-0539">Nucleus</keyword>
<dbReference type="PANTHER" id="PTHR46373:SF2">
    <property type="entry name" value="RWP-RK DOMAIN-CONTAINING PROTEIN"/>
    <property type="match status" value="1"/>
</dbReference>
<protein>
    <recommendedName>
        <fullName evidence="8">RWP-RK domain-containing protein</fullName>
    </recommendedName>
</protein>
<evidence type="ECO:0000259" key="8">
    <source>
        <dbReference type="PROSITE" id="PS51519"/>
    </source>
</evidence>
<feature type="region of interest" description="Disordered" evidence="7">
    <location>
        <begin position="566"/>
        <end position="588"/>
    </location>
</feature>
<gene>
    <name evidence="9" type="ORF">Vafri_10841</name>
</gene>
<proteinExistence type="predicted"/>
<sequence>MSSSRTGFLSHGSCPAIAHQCFNFCDPPSRQQTAFVNAKGDCVSGPTPYRKSSWLTTASPEAPNQQLDPSRAVTAALAVKANPNGASAVPISQLPQHPAVSTDPYQCCKPSSVVAWEPYPPPGSVGAPGRLVRPAGGLGGHPHLHACYGPSPSIMVPLPPPPTSSRPPVAPRHHPAGSCHPSGFGVRSGGPLGGMPPPAPHQHTTQPHQSMGAPAGQLPTTTGPASTPGASVTTGAYPTSTPPPPLPGPPPGVWPWPWPQSHPLPPPPVATASPPANGTNGGAGGSNSNDGGWSASGGPGGQGAACRNSGGSWRLEDDDAAEDALQELLLEEIAAAPWPHVHIPSLRAAGAFIESYHSGRYDPALFAPWPLTGMPGPPPPMPNWTTAAASGMSVKQITTWEPMPMPPPLPPSMPHQPHLNQQQLPVSASSLPPMAPPLPPQLPPQPKHLVPQQATHTQSEMLLPQAQSASAPDGLLLPPPSISGSGNSMMEIELSLQSRNDDALFAAWLSEMGTGSGPQITALGGGSAAIGPALAAWGPQGLTTAAAPPVTSAAVAQQDSDYNRASFVSSPNSASMPTTPTVTNGRQRSDTGFGGGFTLSASASAAATAPSQIAAAAAAAAAVSAAVAVVAVVEAAADTAAAGAAAAYGIGADGKARVEEAMISDDGEAETVSGGLNAGGGRAAGGGAPVLGGPGTAPGAAAVIAVNYDGSGSVVPAATASLREQIYSTFDLPVADAARVLGISATELKRRCRRLGISRWPQRKLQSLRRIVQAAETDTSLTEDERKAVVELAARNRDEIMADPDAPLVDLLKTVRQTQYKQSFEKRAAAAAASRRLPPM</sequence>
<organism evidence="9 10">
    <name type="scientific">Volvox africanus</name>
    <dbReference type="NCBI Taxonomy" id="51714"/>
    <lineage>
        <taxon>Eukaryota</taxon>
        <taxon>Viridiplantae</taxon>
        <taxon>Chlorophyta</taxon>
        <taxon>core chlorophytes</taxon>
        <taxon>Chlorophyceae</taxon>
        <taxon>CS clade</taxon>
        <taxon>Chlamydomonadales</taxon>
        <taxon>Volvocaceae</taxon>
        <taxon>Volvox</taxon>
    </lineage>
</organism>
<keyword evidence="2" id="KW-0805">Transcription regulation</keyword>
<evidence type="ECO:0000256" key="4">
    <source>
        <dbReference type="ARBA" id="ARBA00023125"/>
    </source>
</evidence>
<evidence type="ECO:0000256" key="7">
    <source>
        <dbReference type="SAM" id="MobiDB-lite"/>
    </source>
</evidence>